<dbReference type="Pfam" id="PF00201">
    <property type="entry name" value="UDPGT"/>
    <property type="match status" value="1"/>
</dbReference>
<sequence>MFKFAILLYVLNFCCGYKILLVFPIPGRSHLILGEGYVRHLVNAGHEVTYVTPRPIKNASTNLRQIDISENIKYFRTGLFNIKTIMYKEIDLQNQKLLIQGMDDFWKKSLKTKAMQKFLNDPKEQYDVVIAEWLYTELGAGISTVFKCPLIWSSSMDPHTTVLSLIHEHLNPAYTFDHMSVDYSFTFSQRIYQLWNALRNTYFKRVNNAKQNEYFKDIYEPILTKRGQQVPHYDEVRYNASLMLGNSDITTGDGIALPQNYKHIGGYHIKNVVEPLPKHMQKIMDKAEHGVIYFSMGSNLKSTHIPNSVKKELLQVFRELKQTVIWKLEETMPNAPKNVHIVPWAPQQSILAHANIVLFITHGGLLSILETLRFGVPIIGIPFYADQYLNVNRAVAKGFAKRLDFDENSPNSLRIAIKEILDDPSYHQRAKELSTAFNDRMVPPGKELVHWVEHVVKTGGAPHLRSAALHVSWQRHLLAYSPLIGAYVITPGYPCNFLPNLDTFQR</sequence>
<dbReference type="PANTHER" id="PTHR48043:SF159">
    <property type="entry name" value="EG:EG0003.4 PROTEIN-RELATED"/>
    <property type="match status" value="1"/>
</dbReference>
<reference evidence="6" key="1">
    <citation type="submission" date="2021-12" db="EMBL/GenBank/DDBJ databases">
        <authorList>
            <person name="Martin H S."/>
        </authorList>
    </citation>
    <scope>NUCLEOTIDE SEQUENCE</scope>
</reference>
<dbReference type="GO" id="GO:0016020">
    <property type="term" value="C:membrane"/>
    <property type="evidence" value="ECO:0007669"/>
    <property type="project" value="UniProtKB-SubCell"/>
</dbReference>
<evidence type="ECO:0000256" key="2">
    <source>
        <dbReference type="ARBA" id="ARBA00022676"/>
    </source>
</evidence>
<dbReference type="InterPro" id="IPR035595">
    <property type="entry name" value="UDP_glycos_trans_CS"/>
</dbReference>
<dbReference type="PROSITE" id="PS00375">
    <property type="entry name" value="UDPGT"/>
    <property type="match status" value="1"/>
</dbReference>
<dbReference type="Proteomes" id="UP000838878">
    <property type="component" value="Chromosome 9"/>
</dbReference>
<protein>
    <recommendedName>
        <fullName evidence="5">UDP-glucuronosyltransferase</fullName>
        <ecNumber evidence="5">2.4.1.17</ecNumber>
    </recommendedName>
</protein>
<dbReference type="PANTHER" id="PTHR48043">
    <property type="entry name" value="EG:EG0003.4 PROTEIN-RELATED"/>
    <property type="match status" value="1"/>
</dbReference>
<dbReference type="GO" id="GO:0015020">
    <property type="term" value="F:glucuronosyltransferase activity"/>
    <property type="evidence" value="ECO:0007669"/>
    <property type="project" value="UniProtKB-EC"/>
</dbReference>
<organism evidence="6 7">
    <name type="scientific">Brenthis ino</name>
    <name type="common">lesser marbled fritillary</name>
    <dbReference type="NCBI Taxonomy" id="405034"/>
    <lineage>
        <taxon>Eukaryota</taxon>
        <taxon>Metazoa</taxon>
        <taxon>Ecdysozoa</taxon>
        <taxon>Arthropoda</taxon>
        <taxon>Hexapoda</taxon>
        <taxon>Insecta</taxon>
        <taxon>Pterygota</taxon>
        <taxon>Neoptera</taxon>
        <taxon>Endopterygota</taxon>
        <taxon>Lepidoptera</taxon>
        <taxon>Glossata</taxon>
        <taxon>Ditrysia</taxon>
        <taxon>Papilionoidea</taxon>
        <taxon>Nymphalidae</taxon>
        <taxon>Heliconiinae</taxon>
        <taxon>Argynnini</taxon>
        <taxon>Brenthis</taxon>
    </lineage>
</organism>
<keyword evidence="2 4" id="KW-0328">Glycosyltransferase</keyword>
<proteinExistence type="inferred from homology"/>
<gene>
    <name evidence="6" type="ORF">BINO364_LOCUS16163</name>
</gene>
<dbReference type="EC" id="2.4.1.17" evidence="5"/>
<dbReference type="OrthoDB" id="5835829at2759"/>
<dbReference type="EMBL" id="OV170229">
    <property type="protein sequence ID" value="CAH0731268.1"/>
    <property type="molecule type" value="Genomic_DNA"/>
</dbReference>
<evidence type="ECO:0000313" key="6">
    <source>
        <dbReference type="EMBL" id="CAH0731268.1"/>
    </source>
</evidence>
<dbReference type="InterPro" id="IPR002213">
    <property type="entry name" value="UDP_glucos_trans"/>
</dbReference>
<comment type="subcellular location">
    <subcellularLocation>
        <location evidence="5">Membrane</location>
        <topology evidence="5">Single-pass membrane protein</topology>
    </subcellularLocation>
</comment>
<dbReference type="CDD" id="cd03784">
    <property type="entry name" value="GT1_Gtf-like"/>
    <property type="match status" value="1"/>
</dbReference>
<evidence type="ECO:0000256" key="5">
    <source>
        <dbReference type="RuleBase" id="RU362059"/>
    </source>
</evidence>
<evidence type="ECO:0000256" key="4">
    <source>
        <dbReference type="RuleBase" id="RU003718"/>
    </source>
</evidence>
<dbReference type="AlphaFoldDB" id="A0A8J9V423"/>
<feature type="non-terminal residue" evidence="6">
    <location>
        <position position="506"/>
    </location>
</feature>
<evidence type="ECO:0000313" key="7">
    <source>
        <dbReference type="Proteomes" id="UP000838878"/>
    </source>
</evidence>
<evidence type="ECO:0000256" key="3">
    <source>
        <dbReference type="ARBA" id="ARBA00022679"/>
    </source>
</evidence>
<evidence type="ECO:0000256" key="1">
    <source>
        <dbReference type="ARBA" id="ARBA00009995"/>
    </source>
</evidence>
<keyword evidence="3 4" id="KW-0808">Transferase</keyword>
<dbReference type="InterPro" id="IPR050271">
    <property type="entry name" value="UDP-glycosyltransferase"/>
</dbReference>
<dbReference type="FunFam" id="3.40.50.2000:FF:000050">
    <property type="entry name" value="UDP-glucuronosyltransferase"/>
    <property type="match status" value="1"/>
</dbReference>
<dbReference type="SUPFAM" id="SSF53756">
    <property type="entry name" value="UDP-Glycosyltransferase/glycogen phosphorylase"/>
    <property type="match status" value="1"/>
</dbReference>
<name>A0A8J9V423_9NEOP</name>
<accession>A0A8J9V423</accession>
<keyword evidence="7" id="KW-1185">Reference proteome</keyword>
<comment type="similarity">
    <text evidence="1 4">Belongs to the UDP-glycosyltransferase family.</text>
</comment>
<dbReference type="Gene3D" id="3.40.50.2000">
    <property type="entry name" value="Glycogen Phosphorylase B"/>
    <property type="match status" value="1"/>
</dbReference>
<comment type="catalytic activity">
    <reaction evidence="5">
        <text>glucuronate acceptor + UDP-alpha-D-glucuronate = acceptor beta-D-glucuronoside + UDP + H(+)</text>
        <dbReference type="Rhea" id="RHEA:21032"/>
        <dbReference type="ChEBI" id="CHEBI:15378"/>
        <dbReference type="ChEBI" id="CHEBI:58052"/>
        <dbReference type="ChEBI" id="CHEBI:58223"/>
        <dbReference type="ChEBI" id="CHEBI:132367"/>
        <dbReference type="ChEBI" id="CHEBI:132368"/>
        <dbReference type="EC" id="2.4.1.17"/>
    </reaction>
</comment>